<accession>A0A7W8IGI6</accession>
<dbReference type="GO" id="GO:0016787">
    <property type="term" value="F:hydrolase activity"/>
    <property type="evidence" value="ECO:0007669"/>
    <property type="project" value="UniProtKB-KW"/>
</dbReference>
<evidence type="ECO:0000256" key="3">
    <source>
        <dbReference type="ARBA" id="ARBA00022842"/>
    </source>
</evidence>
<dbReference type="PRINTS" id="PR00502">
    <property type="entry name" value="NUDIXFAMILY"/>
</dbReference>
<dbReference type="PROSITE" id="PS00893">
    <property type="entry name" value="NUDIX_BOX"/>
    <property type="match status" value="1"/>
</dbReference>
<organism evidence="6 7">
    <name type="scientific">Tunturiibacter empetritectus</name>
    <dbReference type="NCBI Taxonomy" id="3069691"/>
    <lineage>
        <taxon>Bacteria</taxon>
        <taxon>Pseudomonadati</taxon>
        <taxon>Acidobacteriota</taxon>
        <taxon>Terriglobia</taxon>
        <taxon>Terriglobales</taxon>
        <taxon>Acidobacteriaceae</taxon>
        <taxon>Tunturiibacter</taxon>
    </lineage>
</organism>
<sequence>MRKRRTARVMLFDEAGDVLLIRFVVPREEGEFVFWALPGGEIEAGETEAAAAAREVREELGLELVVTGPVYCDRNQFLHQGEMQDNTDFLFRAKCWREEPRLIGVTRDEREIMKEIRWWSEARIVESRERIFPENLAERMQEQSGLK</sequence>
<comment type="caution">
    <text evidence="6">The sequence shown here is derived from an EMBL/GenBank/DDBJ whole genome shotgun (WGS) entry which is preliminary data.</text>
</comment>
<dbReference type="Gene3D" id="3.90.79.10">
    <property type="entry name" value="Nucleoside Triphosphate Pyrophosphohydrolase"/>
    <property type="match status" value="1"/>
</dbReference>
<dbReference type="InterPro" id="IPR000086">
    <property type="entry name" value="NUDIX_hydrolase_dom"/>
</dbReference>
<proteinExistence type="inferred from homology"/>
<comment type="cofactor">
    <cofactor evidence="1">
        <name>Mg(2+)</name>
        <dbReference type="ChEBI" id="CHEBI:18420"/>
    </cofactor>
</comment>
<feature type="domain" description="Nudix hydrolase" evidence="5">
    <location>
        <begin position="2"/>
        <end position="142"/>
    </location>
</feature>
<comment type="similarity">
    <text evidence="4">Belongs to the Nudix hydrolase family.</text>
</comment>
<dbReference type="EMBL" id="JACHDY010000002">
    <property type="protein sequence ID" value="MBB5316742.1"/>
    <property type="molecule type" value="Genomic_DNA"/>
</dbReference>
<dbReference type="SUPFAM" id="SSF55811">
    <property type="entry name" value="Nudix"/>
    <property type="match status" value="1"/>
</dbReference>
<evidence type="ECO:0000256" key="4">
    <source>
        <dbReference type="RuleBase" id="RU003476"/>
    </source>
</evidence>
<dbReference type="Proteomes" id="UP000568106">
    <property type="component" value="Unassembled WGS sequence"/>
</dbReference>
<dbReference type="PANTHER" id="PTHR43046:SF12">
    <property type="entry name" value="GDP-MANNOSE MANNOSYL HYDROLASE"/>
    <property type="match status" value="1"/>
</dbReference>
<keyword evidence="2 4" id="KW-0378">Hydrolase</keyword>
<evidence type="ECO:0000256" key="2">
    <source>
        <dbReference type="ARBA" id="ARBA00022801"/>
    </source>
</evidence>
<dbReference type="InterPro" id="IPR015797">
    <property type="entry name" value="NUDIX_hydrolase-like_dom_sf"/>
</dbReference>
<keyword evidence="3" id="KW-0460">Magnesium</keyword>
<evidence type="ECO:0000259" key="5">
    <source>
        <dbReference type="PROSITE" id="PS51462"/>
    </source>
</evidence>
<keyword evidence="7" id="KW-1185">Reference proteome</keyword>
<dbReference type="Pfam" id="PF00293">
    <property type="entry name" value="NUDIX"/>
    <property type="match status" value="1"/>
</dbReference>
<name>A0A7W8IGI6_9BACT</name>
<dbReference type="InterPro" id="IPR020084">
    <property type="entry name" value="NUDIX_hydrolase_CS"/>
</dbReference>
<evidence type="ECO:0000313" key="7">
    <source>
        <dbReference type="Proteomes" id="UP000568106"/>
    </source>
</evidence>
<dbReference type="PANTHER" id="PTHR43046">
    <property type="entry name" value="GDP-MANNOSE MANNOSYL HYDROLASE"/>
    <property type="match status" value="1"/>
</dbReference>
<dbReference type="PROSITE" id="PS51462">
    <property type="entry name" value="NUDIX"/>
    <property type="match status" value="1"/>
</dbReference>
<dbReference type="InterPro" id="IPR020476">
    <property type="entry name" value="Nudix_hydrolase"/>
</dbReference>
<reference evidence="6" key="1">
    <citation type="submission" date="2020-08" db="EMBL/GenBank/DDBJ databases">
        <title>Genomic Encyclopedia of Type Strains, Phase IV (KMG-V): Genome sequencing to study the core and pangenomes of soil and plant-associated prokaryotes.</title>
        <authorList>
            <person name="Whitman W."/>
        </authorList>
    </citation>
    <scope>NUCLEOTIDE SEQUENCE [LARGE SCALE GENOMIC DNA]</scope>
    <source>
        <strain evidence="6">M8UP27</strain>
    </source>
</reference>
<evidence type="ECO:0000313" key="6">
    <source>
        <dbReference type="EMBL" id="MBB5316742.1"/>
    </source>
</evidence>
<protein>
    <submittedName>
        <fullName evidence="6">8-oxo-dGTP pyrophosphatase MutT (NUDIX family)</fullName>
    </submittedName>
</protein>
<dbReference type="AlphaFoldDB" id="A0A7W8IGI6"/>
<gene>
    <name evidence="6" type="ORF">HDF09_001411</name>
</gene>
<evidence type="ECO:0000256" key="1">
    <source>
        <dbReference type="ARBA" id="ARBA00001946"/>
    </source>
</evidence>